<comment type="domain">
    <text evidence="7">The Q motif is unique to and characteristic of the DEAD box family of RNA helicases and controls ATP binding and hydrolysis.</text>
</comment>
<feature type="compositionally biased region" description="Basic and acidic residues" evidence="8">
    <location>
        <begin position="801"/>
        <end position="813"/>
    </location>
</feature>
<feature type="region of interest" description="Disordered" evidence="8">
    <location>
        <begin position="801"/>
        <end position="896"/>
    </location>
</feature>
<feature type="short sequence motif" description="Q motif" evidence="6">
    <location>
        <begin position="95"/>
        <end position="123"/>
    </location>
</feature>
<evidence type="ECO:0000256" key="6">
    <source>
        <dbReference type="PROSITE-ProRule" id="PRU00552"/>
    </source>
</evidence>
<proteinExistence type="inferred from homology"/>
<dbReference type="GO" id="GO:0003724">
    <property type="term" value="F:RNA helicase activity"/>
    <property type="evidence" value="ECO:0007669"/>
    <property type="project" value="UniProtKB-EC"/>
</dbReference>
<keyword evidence="2 7" id="KW-0378">Hydrolase</keyword>
<evidence type="ECO:0000256" key="2">
    <source>
        <dbReference type="ARBA" id="ARBA00022801"/>
    </source>
</evidence>
<evidence type="ECO:0000259" key="11">
    <source>
        <dbReference type="PROSITE" id="PS51195"/>
    </source>
</evidence>
<feature type="compositionally biased region" description="Acidic residues" evidence="8">
    <location>
        <begin position="634"/>
        <end position="648"/>
    </location>
</feature>
<evidence type="ECO:0000256" key="4">
    <source>
        <dbReference type="ARBA" id="ARBA00022840"/>
    </source>
</evidence>
<dbReference type="Pfam" id="PF13959">
    <property type="entry name" value="CTE_SPB4"/>
    <property type="match status" value="1"/>
</dbReference>
<dbReference type="PROSITE" id="PS51192">
    <property type="entry name" value="HELICASE_ATP_BIND_1"/>
    <property type="match status" value="1"/>
</dbReference>
<dbReference type="InterPro" id="IPR027417">
    <property type="entry name" value="P-loop_NTPase"/>
</dbReference>
<dbReference type="EC" id="3.6.4.13" evidence="7"/>
<feature type="compositionally biased region" description="Basic and acidic residues" evidence="8">
    <location>
        <begin position="883"/>
        <end position="896"/>
    </location>
</feature>
<organism evidence="12 13">
    <name type="scientific">Stylonychia lemnae</name>
    <name type="common">Ciliate</name>
    <dbReference type="NCBI Taxonomy" id="5949"/>
    <lineage>
        <taxon>Eukaryota</taxon>
        <taxon>Sar</taxon>
        <taxon>Alveolata</taxon>
        <taxon>Ciliophora</taxon>
        <taxon>Intramacronucleata</taxon>
        <taxon>Spirotrichea</taxon>
        <taxon>Stichotrichia</taxon>
        <taxon>Sporadotrichida</taxon>
        <taxon>Oxytrichidae</taxon>
        <taxon>Stylonychinae</taxon>
        <taxon>Stylonychia</taxon>
    </lineage>
</organism>
<dbReference type="OMA" id="YDKMFER"/>
<accession>A0A078B120</accession>
<dbReference type="SMART" id="SM00490">
    <property type="entry name" value="HELICc"/>
    <property type="match status" value="1"/>
</dbReference>
<feature type="compositionally biased region" description="Basic and acidic residues" evidence="8">
    <location>
        <begin position="606"/>
        <end position="618"/>
    </location>
</feature>
<dbReference type="InterPro" id="IPR014014">
    <property type="entry name" value="RNA_helicase_DEAD_Q_motif"/>
</dbReference>
<feature type="compositionally biased region" description="Basic and acidic residues" evidence="8">
    <location>
        <begin position="1"/>
        <end position="15"/>
    </location>
</feature>
<keyword evidence="3 7" id="KW-0347">Helicase</keyword>
<dbReference type="InterPro" id="IPR001650">
    <property type="entry name" value="Helicase_C-like"/>
</dbReference>
<evidence type="ECO:0000256" key="7">
    <source>
        <dbReference type="RuleBase" id="RU365068"/>
    </source>
</evidence>
<dbReference type="GO" id="GO:0005524">
    <property type="term" value="F:ATP binding"/>
    <property type="evidence" value="ECO:0007669"/>
    <property type="project" value="UniProtKB-UniRule"/>
</dbReference>
<dbReference type="InterPro" id="IPR011545">
    <property type="entry name" value="DEAD/DEAH_box_helicase_dom"/>
</dbReference>
<protein>
    <recommendedName>
        <fullName evidence="7">ATP-dependent RNA helicase</fullName>
        <ecNumber evidence="7">3.6.4.13</ecNumber>
    </recommendedName>
</protein>
<name>A0A078B120_STYLE</name>
<dbReference type="Proteomes" id="UP000039865">
    <property type="component" value="Unassembled WGS sequence"/>
</dbReference>
<dbReference type="GO" id="GO:0016787">
    <property type="term" value="F:hydrolase activity"/>
    <property type="evidence" value="ECO:0007669"/>
    <property type="project" value="UniProtKB-KW"/>
</dbReference>
<feature type="domain" description="Helicase C-terminal" evidence="10">
    <location>
        <begin position="351"/>
        <end position="509"/>
    </location>
</feature>
<dbReference type="PANTHER" id="PTHR24031">
    <property type="entry name" value="RNA HELICASE"/>
    <property type="match status" value="1"/>
</dbReference>
<comment type="function">
    <text evidence="7">RNA helicase.</text>
</comment>
<comment type="catalytic activity">
    <reaction evidence="7">
        <text>ATP + H2O = ADP + phosphate + H(+)</text>
        <dbReference type="Rhea" id="RHEA:13065"/>
        <dbReference type="ChEBI" id="CHEBI:15377"/>
        <dbReference type="ChEBI" id="CHEBI:15378"/>
        <dbReference type="ChEBI" id="CHEBI:30616"/>
        <dbReference type="ChEBI" id="CHEBI:43474"/>
        <dbReference type="ChEBI" id="CHEBI:456216"/>
        <dbReference type="EC" id="3.6.4.13"/>
    </reaction>
</comment>
<dbReference type="SMART" id="SM00487">
    <property type="entry name" value="DEXDc"/>
    <property type="match status" value="1"/>
</dbReference>
<dbReference type="GO" id="GO:0003723">
    <property type="term" value="F:RNA binding"/>
    <property type="evidence" value="ECO:0007669"/>
    <property type="project" value="UniProtKB-UniRule"/>
</dbReference>
<dbReference type="InterPro" id="IPR025313">
    <property type="entry name" value="SPB4-like_CTE"/>
</dbReference>
<evidence type="ECO:0000256" key="8">
    <source>
        <dbReference type="SAM" id="MobiDB-lite"/>
    </source>
</evidence>
<keyword evidence="4 7" id="KW-0067">ATP-binding</keyword>
<feature type="compositionally biased region" description="Acidic residues" evidence="8">
    <location>
        <begin position="859"/>
        <end position="868"/>
    </location>
</feature>
<feature type="domain" description="DEAD-box RNA helicase Q" evidence="11">
    <location>
        <begin position="95"/>
        <end position="123"/>
    </location>
</feature>
<dbReference type="SUPFAM" id="SSF52540">
    <property type="entry name" value="P-loop containing nucleoside triphosphate hydrolases"/>
    <property type="match status" value="1"/>
</dbReference>
<sequence length="915" mass="106031">MKGEVNQKQKSQKRDNKQKRKKGAPKWKNVIQEIETIRKRISEEVPPPGVLYYKYKAKNENPEEKEIEKKKETQSSRLIANRKVIETDNKNLIKIRFSDLPISKATSNGLQKAKFIKMTEVQRAAISHAIAGRDVVVCARTGSGKTLSYLVPVIEKLYQDRWSSLDGLGALIIVPTRELALQAFEVLRSFGGMHDMSAGLVIGGKDLRFEQEKIRGMNILVCTPGRLLQHMNESEGLDTSSLKMLVIDEVDRLLDMGFRDSVDQIMRNLPKKVQTMLFSATVGKTLKDLARVNLKSEFEYICIHDFDSIESLANEYNPNQSASDKLISDQLKSITPVKLLHFYMQINIEDKLDILFSFLKSHSKNKCLVFFSACKQVRFAYEAFKRLKLGMTMLELHGRQKQSKRTAIYYEFVERKQAVLFCTDIASRGIDFPAVDWVVQYDCPEDLNTYIHRVGRTARYKSKGNALLFTTPGEQKMLDKIQNRGIQLKKLNANPNQALTIQPTLQKLNAENRDVKHLAEKACISYIKSYYLMRDKETFKFSNLDCEKLAYSLGLANAPQIGFIDKNNVKNQQREKDNEKIFDGEGEVPKKLSRLQVLRQKIKEKKEQKKLQSEKQEQQDEDEVDDIEVHNSEESEDDDDYDDEISDESDYRSQDESEEEDDQDFFTSKKNQRMFDDDEDEKIKEQEDDKLREEIKQQELKVNKKKLKKITKDGPFQGKNKVYFGADGKPITSLEYHLMQDKIASNKKTIEESESESEPERNINPENFKFVDESEVSEDENAEEKYIGKVKKALLKNESQDKLLSRQKLTEQRLKKKRKLRQQRGYDEEDQVQVVIGDQSDDEQLAVEQDSVQDKQSQVEDEDDEEEIMQNLKNLKINQKQKKTAEKTKKVALKKESKLTEEQRALKLLEKSLQF</sequence>
<dbReference type="AlphaFoldDB" id="A0A078B120"/>
<comment type="similarity">
    <text evidence="7">Belongs to the DEAD box helicase family.</text>
</comment>
<reference evidence="12 13" key="1">
    <citation type="submission" date="2014-06" db="EMBL/GenBank/DDBJ databases">
        <authorList>
            <person name="Swart Estienne"/>
        </authorList>
    </citation>
    <scope>NUCLEOTIDE SEQUENCE [LARGE SCALE GENOMIC DNA]</scope>
    <source>
        <strain evidence="12 13">130c</strain>
    </source>
</reference>
<evidence type="ECO:0000313" key="12">
    <source>
        <dbReference type="EMBL" id="CDW86788.1"/>
    </source>
</evidence>
<dbReference type="PROSITE" id="PS51195">
    <property type="entry name" value="Q_MOTIF"/>
    <property type="match status" value="1"/>
</dbReference>
<dbReference type="OrthoDB" id="10259640at2759"/>
<dbReference type="Pfam" id="PF00270">
    <property type="entry name" value="DEAD"/>
    <property type="match status" value="1"/>
</dbReference>
<evidence type="ECO:0000259" key="9">
    <source>
        <dbReference type="PROSITE" id="PS51192"/>
    </source>
</evidence>
<evidence type="ECO:0000256" key="3">
    <source>
        <dbReference type="ARBA" id="ARBA00022806"/>
    </source>
</evidence>
<feature type="region of interest" description="Disordered" evidence="8">
    <location>
        <begin position="1"/>
        <end position="27"/>
    </location>
</feature>
<feature type="domain" description="Helicase ATP-binding" evidence="9">
    <location>
        <begin position="126"/>
        <end position="300"/>
    </location>
</feature>
<dbReference type="SMART" id="SM01178">
    <property type="entry name" value="DUF4217"/>
    <property type="match status" value="1"/>
</dbReference>
<dbReference type="EMBL" id="CCKQ01014976">
    <property type="protein sequence ID" value="CDW86788.1"/>
    <property type="molecule type" value="Genomic_DNA"/>
</dbReference>
<keyword evidence="5 7" id="KW-0694">RNA-binding</keyword>
<feature type="region of interest" description="Disordered" evidence="8">
    <location>
        <begin position="746"/>
        <end position="783"/>
    </location>
</feature>
<dbReference type="InterPro" id="IPR014001">
    <property type="entry name" value="Helicase_ATP-bd"/>
</dbReference>
<evidence type="ECO:0000256" key="5">
    <source>
        <dbReference type="ARBA" id="ARBA00022884"/>
    </source>
</evidence>
<evidence type="ECO:0000256" key="1">
    <source>
        <dbReference type="ARBA" id="ARBA00022741"/>
    </source>
</evidence>
<dbReference type="FunCoup" id="A0A078B120">
    <property type="interactions" value="5"/>
</dbReference>
<feature type="compositionally biased region" description="Acidic residues" evidence="8">
    <location>
        <begin position="773"/>
        <end position="782"/>
    </location>
</feature>
<dbReference type="PROSITE" id="PS51194">
    <property type="entry name" value="HELICASE_CTER"/>
    <property type="match status" value="1"/>
</dbReference>
<keyword evidence="1 7" id="KW-0547">Nucleotide-binding</keyword>
<feature type="compositionally biased region" description="Basic and acidic residues" evidence="8">
    <location>
        <begin position="681"/>
        <end position="691"/>
    </location>
</feature>
<feature type="region of interest" description="Disordered" evidence="8">
    <location>
        <begin position="606"/>
        <end position="691"/>
    </location>
</feature>
<dbReference type="Gene3D" id="3.40.50.300">
    <property type="entry name" value="P-loop containing nucleotide triphosphate hydrolases"/>
    <property type="match status" value="2"/>
</dbReference>
<gene>
    <name evidence="12" type="primary">Contig7136.g7634</name>
    <name evidence="12" type="ORF">STYLEM_15887</name>
</gene>
<evidence type="ECO:0000259" key="10">
    <source>
        <dbReference type="PROSITE" id="PS51194"/>
    </source>
</evidence>
<dbReference type="CDD" id="cd17941">
    <property type="entry name" value="DEADc_DDX10"/>
    <property type="match status" value="1"/>
</dbReference>
<feature type="compositionally biased region" description="Basic residues" evidence="8">
    <location>
        <begin position="16"/>
        <end position="25"/>
    </location>
</feature>
<dbReference type="CDD" id="cd18787">
    <property type="entry name" value="SF2_C_DEAD"/>
    <property type="match status" value="1"/>
</dbReference>
<keyword evidence="13" id="KW-1185">Reference proteome</keyword>
<dbReference type="Pfam" id="PF00271">
    <property type="entry name" value="Helicase_C"/>
    <property type="match status" value="1"/>
</dbReference>
<evidence type="ECO:0000313" key="13">
    <source>
        <dbReference type="Proteomes" id="UP000039865"/>
    </source>
</evidence>
<dbReference type="InParanoid" id="A0A078B120"/>